<sequence length="179" mass="19989">MTLVGMSALRCAAMTLAGMSALRCDDSRGDVCAALFGVTASGIVREGLREALRTRAPNYQKGTLLWMPYEMALNQTWGTTTPPPVSAKRPPPTPVESLNFCGRWMDKGIPSRFLTDRHKGFFALWRDHQGLWWKQPHNSQVIHYGVHYWEIMATHSRHSICSLTNGVDTNKVTDLAALC</sequence>
<dbReference type="Proteomes" id="UP001190700">
    <property type="component" value="Unassembled WGS sequence"/>
</dbReference>
<keyword evidence="3" id="KW-1185">Reference proteome</keyword>
<evidence type="ECO:0000313" key="3">
    <source>
        <dbReference type="Proteomes" id="UP001190700"/>
    </source>
</evidence>
<reference evidence="2 3" key="1">
    <citation type="journal article" date="2015" name="Genome Biol. Evol.">
        <title>Comparative Genomics of a Bacterivorous Green Alga Reveals Evolutionary Causalities and Consequences of Phago-Mixotrophic Mode of Nutrition.</title>
        <authorList>
            <person name="Burns J.A."/>
            <person name="Paasch A."/>
            <person name="Narechania A."/>
            <person name="Kim E."/>
        </authorList>
    </citation>
    <scope>NUCLEOTIDE SEQUENCE [LARGE SCALE GENOMIC DNA]</scope>
    <source>
        <strain evidence="2 3">PLY_AMNH</strain>
    </source>
</reference>
<feature type="signal peptide" evidence="1">
    <location>
        <begin position="1"/>
        <end position="21"/>
    </location>
</feature>
<protein>
    <submittedName>
        <fullName evidence="2">Uncharacterized protein</fullName>
    </submittedName>
</protein>
<comment type="caution">
    <text evidence="2">The sequence shown here is derived from an EMBL/GenBank/DDBJ whole genome shotgun (WGS) entry which is preliminary data.</text>
</comment>
<evidence type="ECO:0000313" key="2">
    <source>
        <dbReference type="EMBL" id="KAK3235852.1"/>
    </source>
</evidence>
<feature type="chain" id="PRO_5042042880" evidence="1">
    <location>
        <begin position="22"/>
        <end position="179"/>
    </location>
</feature>
<dbReference type="AlphaFoldDB" id="A0AAE0EQ25"/>
<organism evidence="2 3">
    <name type="scientific">Cymbomonas tetramitiformis</name>
    <dbReference type="NCBI Taxonomy" id="36881"/>
    <lineage>
        <taxon>Eukaryota</taxon>
        <taxon>Viridiplantae</taxon>
        <taxon>Chlorophyta</taxon>
        <taxon>Pyramimonadophyceae</taxon>
        <taxon>Pyramimonadales</taxon>
        <taxon>Pyramimonadaceae</taxon>
        <taxon>Cymbomonas</taxon>
    </lineage>
</organism>
<proteinExistence type="predicted"/>
<name>A0AAE0EQ25_9CHLO</name>
<evidence type="ECO:0000256" key="1">
    <source>
        <dbReference type="SAM" id="SignalP"/>
    </source>
</evidence>
<gene>
    <name evidence="2" type="ORF">CYMTET_53973</name>
</gene>
<accession>A0AAE0EQ25</accession>
<dbReference type="EMBL" id="LGRX02035209">
    <property type="protein sequence ID" value="KAK3235852.1"/>
    <property type="molecule type" value="Genomic_DNA"/>
</dbReference>
<keyword evidence="1" id="KW-0732">Signal</keyword>